<dbReference type="InterPro" id="IPR001876">
    <property type="entry name" value="Znf_RanBP2"/>
</dbReference>
<evidence type="ECO:0000313" key="13">
    <source>
        <dbReference type="EMBL" id="KAG2310011.1"/>
    </source>
</evidence>
<comment type="similarity">
    <text evidence="4">Belongs to the RBR family. Ariadne subfamily.</text>
</comment>
<dbReference type="SMART" id="SM00647">
    <property type="entry name" value="IBR"/>
    <property type="match status" value="1"/>
</dbReference>
<comment type="caution">
    <text evidence="13">The sequence shown here is derived from an EMBL/GenBank/DDBJ whole genome shotgun (WGS) entry which is preliminary data.</text>
</comment>
<dbReference type="InterPro" id="IPR002867">
    <property type="entry name" value="IBR_dom"/>
</dbReference>
<evidence type="ECO:0000256" key="3">
    <source>
        <dbReference type="ARBA" id="ARBA00004906"/>
    </source>
</evidence>
<dbReference type="PROSITE" id="PS01358">
    <property type="entry name" value="ZF_RANBP2_1"/>
    <property type="match status" value="1"/>
</dbReference>
<dbReference type="EMBL" id="JAAMPC010000005">
    <property type="protein sequence ID" value="KAG2310011.1"/>
    <property type="molecule type" value="Genomic_DNA"/>
</dbReference>
<dbReference type="OrthoDB" id="10009520at2759"/>
<evidence type="ECO:0000256" key="11">
    <source>
        <dbReference type="ARBA" id="ARBA00022833"/>
    </source>
</evidence>
<protein>
    <recommendedName>
        <fullName evidence="5">RBR-type E3 ubiquitin transferase</fullName>
        <ecNumber evidence="5">2.3.2.31</ecNumber>
    </recommendedName>
</protein>
<reference evidence="13 14" key="1">
    <citation type="submission" date="2020-02" db="EMBL/GenBank/DDBJ databases">
        <authorList>
            <person name="Ma Q."/>
            <person name="Huang Y."/>
            <person name="Song X."/>
            <person name="Pei D."/>
        </authorList>
    </citation>
    <scope>NUCLEOTIDE SEQUENCE [LARGE SCALE GENOMIC DNA]</scope>
    <source>
        <strain evidence="13">Sxm20200214</strain>
        <tissue evidence="13">Leaf</tissue>
    </source>
</reference>
<dbReference type="GO" id="GO:0016567">
    <property type="term" value="P:protein ubiquitination"/>
    <property type="evidence" value="ECO:0007669"/>
    <property type="project" value="InterPro"/>
</dbReference>
<sequence length="504" mass="57292">MNYDGKRVYSVHTREEIREKMMKEVVGISEVFSLSLSDATVILISQRWNSFKASDRLGDDKEKFLSGLGLFGSIKPSSSDEDLDEVTGEGDSNLVSTPFCSHKFSKDCWKDYLSKTLEKKEEERSVLLISCLSQDCVASVGPDTIEKLAEPVLKEMYDRYLVESFMESNKDSIRWCPDPVCDYAVEPHEDPSEDFDVVCSCGYRFCWSCQLKPHRPVTCNNASLWLNKLLDESRTLAWNAKRIKHCPKCDSLVKHRDGVWKCITCNASSPSNEIKHCPKCDSLVKHRDGVWKCITCNASSPSNESALVRHLALWDASHAAMKKSKRDLEAIKEVTTDCGLGELDMKALREAWTQIVQCRSVLKWSFVFGYFITDYHSAKKEYLDHIRERATAQLVKHKQTLDEVTDRVISGGGDIIAFRQKLGDTTTTTGNYFHRFVKTLEDGLCDVKVDTYVNGTTDYWFCDRCTYKNYSFERECRICVGPCESPRHVALGQGGTNPLEFADE</sequence>
<dbReference type="GO" id="GO:0008270">
    <property type="term" value="F:zinc ion binding"/>
    <property type="evidence" value="ECO:0007669"/>
    <property type="project" value="UniProtKB-KW"/>
</dbReference>
<evidence type="ECO:0000256" key="1">
    <source>
        <dbReference type="ARBA" id="ARBA00001798"/>
    </source>
</evidence>
<evidence type="ECO:0000256" key="8">
    <source>
        <dbReference type="ARBA" id="ARBA00022737"/>
    </source>
</evidence>
<organism evidence="13 14">
    <name type="scientific">Brassica carinata</name>
    <name type="common">Ethiopian mustard</name>
    <name type="synonym">Abyssinian cabbage</name>
    <dbReference type="NCBI Taxonomy" id="52824"/>
    <lineage>
        <taxon>Eukaryota</taxon>
        <taxon>Viridiplantae</taxon>
        <taxon>Streptophyta</taxon>
        <taxon>Embryophyta</taxon>
        <taxon>Tracheophyta</taxon>
        <taxon>Spermatophyta</taxon>
        <taxon>Magnoliopsida</taxon>
        <taxon>eudicotyledons</taxon>
        <taxon>Gunneridae</taxon>
        <taxon>Pentapetalae</taxon>
        <taxon>rosids</taxon>
        <taxon>malvids</taxon>
        <taxon>Brassicales</taxon>
        <taxon>Brassicaceae</taxon>
        <taxon>Brassiceae</taxon>
        <taxon>Brassica</taxon>
    </lineage>
</organism>
<proteinExistence type="inferred from homology"/>
<evidence type="ECO:0000256" key="4">
    <source>
        <dbReference type="ARBA" id="ARBA00005884"/>
    </source>
</evidence>
<feature type="domain" description="RING-type" evidence="12">
    <location>
        <begin position="75"/>
        <end position="297"/>
    </location>
</feature>
<keyword evidence="11" id="KW-0862">Zinc</keyword>
<evidence type="ECO:0000256" key="9">
    <source>
        <dbReference type="ARBA" id="ARBA00022771"/>
    </source>
</evidence>
<dbReference type="EC" id="2.3.2.31" evidence="5"/>
<evidence type="ECO:0000256" key="5">
    <source>
        <dbReference type="ARBA" id="ARBA00012251"/>
    </source>
</evidence>
<keyword evidence="10" id="KW-0833">Ubl conjugation pathway</keyword>
<dbReference type="Gene3D" id="3.30.40.10">
    <property type="entry name" value="Zinc/RING finger domain, C3HC4 (zinc finger)"/>
    <property type="match status" value="1"/>
</dbReference>
<dbReference type="InterPro" id="IPR031127">
    <property type="entry name" value="E3_UB_ligase_RBR"/>
</dbReference>
<evidence type="ECO:0000256" key="7">
    <source>
        <dbReference type="ARBA" id="ARBA00022723"/>
    </source>
</evidence>
<name>A0A8X7VEZ1_BRACI</name>
<comment type="cofactor">
    <cofactor evidence="2">
        <name>Zn(2+)</name>
        <dbReference type="ChEBI" id="CHEBI:29105"/>
    </cofactor>
</comment>
<dbReference type="Pfam" id="PF01485">
    <property type="entry name" value="IBR"/>
    <property type="match status" value="1"/>
</dbReference>
<dbReference type="InterPro" id="IPR044066">
    <property type="entry name" value="TRIAD_supradom"/>
</dbReference>
<dbReference type="Proteomes" id="UP000886595">
    <property type="component" value="Unassembled WGS sequence"/>
</dbReference>
<keyword evidence="7" id="KW-0479">Metal-binding</keyword>
<evidence type="ECO:0000313" key="14">
    <source>
        <dbReference type="Proteomes" id="UP000886595"/>
    </source>
</evidence>
<evidence type="ECO:0000259" key="12">
    <source>
        <dbReference type="PROSITE" id="PS51873"/>
    </source>
</evidence>
<gene>
    <name evidence="13" type="ORF">Bca52824_021568</name>
</gene>
<evidence type="ECO:0000256" key="2">
    <source>
        <dbReference type="ARBA" id="ARBA00001947"/>
    </source>
</evidence>
<dbReference type="PROSITE" id="PS51873">
    <property type="entry name" value="TRIAD"/>
    <property type="match status" value="1"/>
</dbReference>
<keyword evidence="14" id="KW-1185">Reference proteome</keyword>
<comment type="catalytic activity">
    <reaction evidence="1">
        <text>[E2 ubiquitin-conjugating enzyme]-S-ubiquitinyl-L-cysteine + [acceptor protein]-L-lysine = [E2 ubiquitin-conjugating enzyme]-L-cysteine + [acceptor protein]-N(6)-ubiquitinyl-L-lysine.</text>
        <dbReference type="EC" id="2.3.2.31"/>
    </reaction>
</comment>
<dbReference type="GO" id="GO:0061630">
    <property type="term" value="F:ubiquitin protein ligase activity"/>
    <property type="evidence" value="ECO:0007669"/>
    <property type="project" value="UniProtKB-EC"/>
</dbReference>
<dbReference type="Gene3D" id="1.20.120.1750">
    <property type="match status" value="1"/>
</dbReference>
<keyword evidence="6" id="KW-0808">Transferase</keyword>
<accession>A0A8X7VEZ1</accession>
<keyword evidence="9" id="KW-0863">Zinc-finger</keyword>
<dbReference type="InterPro" id="IPR013083">
    <property type="entry name" value="Znf_RING/FYVE/PHD"/>
</dbReference>
<evidence type="ECO:0000256" key="6">
    <source>
        <dbReference type="ARBA" id="ARBA00022679"/>
    </source>
</evidence>
<dbReference type="SUPFAM" id="SSF57850">
    <property type="entry name" value="RING/U-box"/>
    <property type="match status" value="2"/>
</dbReference>
<dbReference type="AlphaFoldDB" id="A0A8X7VEZ1"/>
<evidence type="ECO:0000256" key="10">
    <source>
        <dbReference type="ARBA" id="ARBA00022786"/>
    </source>
</evidence>
<comment type="pathway">
    <text evidence="3">Protein modification; protein ubiquitination.</text>
</comment>
<keyword evidence="8" id="KW-0677">Repeat</keyword>
<dbReference type="PANTHER" id="PTHR11685">
    <property type="entry name" value="RBR FAMILY RING FINGER AND IBR DOMAIN-CONTAINING"/>
    <property type="match status" value="1"/>
</dbReference>
<dbReference type="CDD" id="cd20346">
    <property type="entry name" value="BRcat_RBR_ANKIB1"/>
    <property type="match status" value="1"/>
</dbReference>